<evidence type="ECO:0000313" key="3">
    <source>
        <dbReference type="Proteomes" id="UP000298663"/>
    </source>
</evidence>
<keyword evidence="3" id="KW-1185">Reference proteome</keyword>
<dbReference type="AlphaFoldDB" id="A0A4U5N6P7"/>
<reference evidence="2 3" key="1">
    <citation type="journal article" date="2015" name="Genome Biol.">
        <title>Comparative genomics of Steinernema reveals deeply conserved gene regulatory networks.</title>
        <authorList>
            <person name="Dillman A.R."/>
            <person name="Macchietto M."/>
            <person name="Porter C.F."/>
            <person name="Rogers A."/>
            <person name="Williams B."/>
            <person name="Antoshechkin I."/>
            <person name="Lee M.M."/>
            <person name="Goodwin Z."/>
            <person name="Lu X."/>
            <person name="Lewis E.E."/>
            <person name="Goodrich-Blair H."/>
            <person name="Stock S.P."/>
            <person name="Adams B.J."/>
            <person name="Sternberg P.W."/>
            <person name="Mortazavi A."/>
        </authorList>
    </citation>
    <scope>NUCLEOTIDE SEQUENCE [LARGE SCALE GENOMIC DNA]</scope>
    <source>
        <strain evidence="2 3">ALL</strain>
    </source>
</reference>
<gene>
    <name evidence="2" type="ORF">L596_018944</name>
</gene>
<organism evidence="2 3">
    <name type="scientific">Steinernema carpocapsae</name>
    <name type="common">Entomopathogenic nematode</name>
    <dbReference type="NCBI Taxonomy" id="34508"/>
    <lineage>
        <taxon>Eukaryota</taxon>
        <taxon>Metazoa</taxon>
        <taxon>Ecdysozoa</taxon>
        <taxon>Nematoda</taxon>
        <taxon>Chromadorea</taxon>
        <taxon>Rhabditida</taxon>
        <taxon>Tylenchina</taxon>
        <taxon>Panagrolaimomorpha</taxon>
        <taxon>Strongyloidoidea</taxon>
        <taxon>Steinernematidae</taxon>
        <taxon>Steinernema</taxon>
    </lineage>
</organism>
<dbReference type="OrthoDB" id="2342932at2759"/>
<sequence>MASSQTIKLISSNGKPFSLKQEFLKKANLLKQMLGILGRGLKLSREGDSAAVSQSRDPGEDRGVADAPRGGGAEDRGAAADVPLQPQRPKRGRGALRPVHPPENAYEISAAYYSICWI</sequence>
<dbReference type="EMBL" id="AZBU02000005">
    <property type="protein sequence ID" value="TKR78080.1"/>
    <property type="molecule type" value="Genomic_DNA"/>
</dbReference>
<evidence type="ECO:0000256" key="1">
    <source>
        <dbReference type="SAM" id="MobiDB-lite"/>
    </source>
</evidence>
<name>A0A4U5N6P7_STECR</name>
<proteinExistence type="predicted"/>
<dbReference type="Proteomes" id="UP000298663">
    <property type="component" value="Unassembled WGS sequence"/>
</dbReference>
<protein>
    <recommendedName>
        <fullName evidence="4">SKP1 component POZ domain-containing protein</fullName>
    </recommendedName>
</protein>
<feature type="region of interest" description="Disordered" evidence="1">
    <location>
        <begin position="44"/>
        <end position="101"/>
    </location>
</feature>
<evidence type="ECO:0008006" key="4">
    <source>
        <dbReference type="Google" id="ProtNLM"/>
    </source>
</evidence>
<evidence type="ECO:0000313" key="2">
    <source>
        <dbReference type="EMBL" id="TKR78080.1"/>
    </source>
</evidence>
<comment type="caution">
    <text evidence="2">The sequence shown here is derived from an EMBL/GenBank/DDBJ whole genome shotgun (WGS) entry which is preliminary data.</text>
</comment>
<accession>A0A4U5N6P7</accession>
<reference evidence="2 3" key="2">
    <citation type="journal article" date="2019" name="G3 (Bethesda)">
        <title>Hybrid Assembly of the Genome of the Entomopathogenic Nematode Steinernema carpocapsae Identifies the X-Chromosome.</title>
        <authorList>
            <person name="Serra L."/>
            <person name="Macchietto M."/>
            <person name="Macias-Munoz A."/>
            <person name="McGill C.J."/>
            <person name="Rodriguez I.M."/>
            <person name="Rodriguez B."/>
            <person name="Murad R."/>
            <person name="Mortazavi A."/>
        </authorList>
    </citation>
    <scope>NUCLEOTIDE SEQUENCE [LARGE SCALE GENOMIC DNA]</scope>
    <source>
        <strain evidence="2 3">ALL</strain>
    </source>
</reference>